<dbReference type="CDD" id="cd06587">
    <property type="entry name" value="VOC"/>
    <property type="match status" value="1"/>
</dbReference>
<dbReference type="AlphaFoldDB" id="I4F207"/>
<dbReference type="InterPro" id="IPR041581">
    <property type="entry name" value="Glyoxalase_6"/>
</dbReference>
<dbReference type="InterPro" id="IPR037523">
    <property type="entry name" value="VOC_core"/>
</dbReference>
<dbReference type="InterPro" id="IPR029068">
    <property type="entry name" value="Glyas_Bleomycin-R_OHBP_Dase"/>
</dbReference>
<dbReference type="OrthoDB" id="4211373at2"/>
<protein>
    <recommendedName>
        <fullName evidence="1">VOC domain-containing protein</fullName>
    </recommendedName>
</protein>
<gene>
    <name evidence="2" type="ordered locus">MODMU_4274</name>
</gene>
<dbReference type="OMA" id="CKDPHEL"/>
<dbReference type="PATRIC" id="fig|477641.3.peg.3996"/>
<dbReference type="HOGENOM" id="CLU_108054_2_1_11"/>
<feature type="domain" description="VOC" evidence="1">
    <location>
        <begin position="5"/>
        <end position="129"/>
    </location>
</feature>
<dbReference type="Proteomes" id="UP000006461">
    <property type="component" value="Chromosome"/>
</dbReference>
<keyword evidence="3" id="KW-1185">Reference proteome</keyword>
<dbReference type="PROSITE" id="PS51819">
    <property type="entry name" value="VOC"/>
    <property type="match status" value="1"/>
</dbReference>
<dbReference type="PANTHER" id="PTHR35908">
    <property type="entry name" value="HYPOTHETICAL FUSION PROTEIN"/>
    <property type="match status" value="1"/>
</dbReference>
<name>I4F207_MODI5</name>
<reference evidence="2 3" key="1">
    <citation type="journal article" date="2012" name="J. Bacteriol.">
        <title>Genome Sequence of Radiation-Resistant Modestobacter marinus Strain BC501, a Representative Actinobacterium That Thrives on Calcareous Stone Surfaces.</title>
        <authorList>
            <person name="Normand P."/>
            <person name="Gury J."/>
            <person name="Pujic P."/>
            <person name="Chouaia B."/>
            <person name="Crotti E."/>
            <person name="Brusetti L."/>
            <person name="Daffonchio D."/>
            <person name="Vacherie B."/>
            <person name="Barbe V."/>
            <person name="Medigue C."/>
            <person name="Calteau A."/>
            <person name="Ghodhbane-Gtari F."/>
            <person name="Essoussi I."/>
            <person name="Nouioui I."/>
            <person name="Abbassi-Ghozzi I."/>
            <person name="Gtari M."/>
        </authorList>
    </citation>
    <scope>NUCLEOTIDE SEQUENCE [LARGE SCALE GENOMIC DNA]</scope>
    <source>
        <strain evidence="3">BC 501</strain>
    </source>
</reference>
<sequence>MGPLALFEVTLDCPEPRALAEFYRRALGWAYAPGHEQDDPDGDEWLVLLPPGGGTRLAFQRSPAAVPPWRTGARVHLDVAVPDLAAGHAHLLACGARALTGSPAEEGHPEDLFRVYADPVGHPFCATQV</sequence>
<dbReference type="eggNOG" id="COG0346">
    <property type="taxonomic scope" value="Bacteria"/>
</dbReference>
<dbReference type="SUPFAM" id="SSF54593">
    <property type="entry name" value="Glyoxalase/Bleomycin resistance protein/Dihydroxybiphenyl dioxygenase"/>
    <property type="match status" value="1"/>
</dbReference>
<proteinExistence type="predicted"/>
<dbReference type="EMBL" id="FO203431">
    <property type="protein sequence ID" value="CCH89670.1"/>
    <property type="molecule type" value="Genomic_DNA"/>
</dbReference>
<dbReference type="KEGG" id="mmar:MODMU_4274"/>
<evidence type="ECO:0000313" key="3">
    <source>
        <dbReference type="Proteomes" id="UP000006461"/>
    </source>
</evidence>
<dbReference type="Pfam" id="PF18029">
    <property type="entry name" value="Glyoxalase_6"/>
    <property type="match status" value="1"/>
</dbReference>
<evidence type="ECO:0000313" key="2">
    <source>
        <dbReference type="EMBL" id="CCH89670.1"/>
    </source>
</evidence>
<accession>I4F207</accession>
<evidence type="ECO:0000259" key="1">
    <source>
        <dbReference type="PROSITE" id="PS51819"/>
    </source>
</evidence>
<dbReference type="Gene3D" id="3.10.180.10">
    <property type="entry name" value="2,3-Dihydroxybiphenyl 1,2-Dioxygenase, domain 1"/>
    <property type="match status" value="1"/>
</dbReference>
<dbReference type="STRING" id="477641.MODMU_4274"/>
<dbReference type="PANTHER" id="PTHR35908:SF1">
    <property type="entry name" value="CONSERVED PROTEIN"/>
    <property type="match status" value="1"/>
</dbReference>
<organism evidence="2 3">
    <name type="scientific">Modestobacter italicus (strain DSM 44449 / CECT 9708 / BC 501)</name>
    <dbReference type="NCBI Taxonomy" id="2732864"/>
    <lineage>
        <taxon>Bacteria</taxon>
        <taxon>Bacillati</taxon>
        <taxon>Actinomycetota</taxon>
        <taxon>Actinomycetes</taxon>
        <taxon>Geodermatophilales</taxon>
        <taxon>Geodermatophilaceae</taxon>
        <taxon>Modestobacter</taxon>
    </lineage>
</organism>